<evidence type="ECO:0000256" key="1">
    <source>
        <dbReference type="SAM" id="MobiDB-lite"/>
    </source>
</evidence>
<dbReference type="EMBL" id="HBIM01015430">
    <property type="protein sequence ID" value="CAE0415040.1"/>
    <property type="molecule type" value="Transcribed_RNA"/>
</dbReference>
<feature type="compositionally biased region" description="Basic residues" evidence="1">
    <location>
        <begin position="347"/>
        <end position="363"/>
    </location>
</feature>
<dbReference type="AlphaFoldDB" id="A0A7S3L9Z3"/>
<gene>
    <name evidence="2" type="ORF">ACOF00016_LOCUS12196</name>
</gene>
<organism evidence="2">
    <name type="scientific">Amphora coffeiformis</name>
    <dbReference type="NCBI Taxonomy" id="265554"/>
    <lineage>
        <taxon>Eukaryota</taxon>
        <taxon>Sar</taxon>
        <taxon>Stramenopiles</taxon>
        <taxon>Ochrophyta</taxon>
        <taxon>Bacillariophyta</taxon>
        <taxon>Bacillariophyceae</taxon>
        <taxon>Bacillariophycidae</taxon>
        <taxon>Thalassiophysales</taxon>
        <taxon>Catenulaceae</taxon>
        <taxon>Amphora</taxon>
    </lineage>
</organism>
<feature type="region of interest" description="Disordered" evidence="1">
    <location>
        <begin position="1"/>
        <end position="110"/>
    </location>
</feature>
<feature type="region of interest" description="Disordered" evidence="1">
    <location>
        <begin position="337"/>
        <end position="379"/>
    </location>
</feature>
<feature type="compositionally biased region" description="Low complexity" evidence="1">
    <location>
        <begin position="364"/>
        <end position="379"/>
    </location>
</feature>
<feature type="compositionally biased region" description="Basic and acidic residues" evidence="1">
    <location>
        <begin position="98"/>
        <end position="110"/>
    </location>
</feature>
<proteinExistence type="predicted"/>
<feature type="compositionally biased region" description="Basic and acidic residues" evidence="1">
    <location>
        <begin position="55"/>
        <end position="90"/>
    </location>
</feature>
<evidence type="ECO:0000313" key="2">
    <source>
        <dbReference type="EMBL" id="CAE0415040.1"/>
    </source>
</evidence>
<reference evidence="2" key="1">
    <citation type="submission" date="2021-01" db="EMBL/GenBank/DDBJ databases">
        <authorList>
            <person name="Corre E."/>
            <person name="Pelletier E."/>
            <person name="Niang G."/>
            <person name="Scheremetjew M."/>
            <person name="Finn R."/>
            <person name="Kale V."/>
            <person name="Holt S."/>
            <person name="Cochrane G."/>
            <person name="Meng A."/>
            <person name="Brown T."/>
            <person name="Cohen L."/>
        </authorList>
    </citation>
    <scope>NUCLEOTIDE SEQUENCE</scope>
    <source>
        <strain evidence="2">CCMP127</strain>
    </source>
</reference>
<accession>A0A7S3L9Z3</accession>
<feature type="compositionally biased region" description="Polar residues" evidence="1">
    <location>
        <begin position="31"/>
        <end position="43"/>
    </location>
</feature>
<sequence length="379" mass="42654">MIEVDYRQSYFVKSNDDDSDDDEGAHRKAASQRQGAQEYLNQSEAKEARKRAKEKAKNMFGDKPKDESQKDNKRGDKRGVFCSRSTDHILPDGLQSEAPKRRGMERKGSFRLERSGSFRLERKGSFRLEPFGALSRSLRLSNRNLMKDDDSDDDQSISESSISSFVSAANESTSSNFNLSIASFSASLANFSNSASQLSSMEPDSAVLKLLAQLKDRIDSRRVRRQEYEKRIDSCLELAMARYEGGSNNSAIVSMRRVHKIRMAVDQLKEVENSLLGLHGQIELELQHAQLLADGDGPVLVDIDLEHFRSSARKVEQEVNARSIEDKSDADLLEELKILVPEGPRKPPGRKVKSPARRSKRRSSQGSKKSASWRTLIKV</sequence>
<name>A0A7S3L9Z3_9STRA</name>
<protein>
    <submittedName>
        <fullName evidence="2">Uncharacterized protein</fullName>
    </submittedName>
</protein>